<keyword evidence="2" id="KW-1185">Reference proteome</keyword>
<gene>
    <name evidence="1" type="ORF">HLH36_05640</name>
</gene>
<reference evidence="1 2" key="1">
    <citation type="submission" date="2020-04" db="EMBL/GenBank/DDBJ databases">
        <title>Description of novel Gluconacetobacter.</title>
        <authorList>
            <person name="Sombolestani A."/>
        </authorList>
    </citation>
    <scope>NUCLEOTIDE SEQUENCE [LARGE SCALE GENOMIC DNA]</scope>
    <source>
        <strain evidence="1 2">LMG 27801</strain>
    </source>
</reference>
<evidence type="ECO:0000313" key="2">
    <source>
        <dbReference type="Proteomes" id="UP000559860"/>
    </source>
</evidence>
<name>A0A7W4IRZ0_9PROT</name>
<protein>
    <submittedName>
        <fullName evidence="1">Uncharacterized protein</fullName>
    </submittedName>
</protein>
<organism evidence="1 2">
    <name type="scientific">Gluconacetobacter aggeris</name>
    <dbReference type="NCBI Taxonomy" id="1286186"/>
    <lineage>
        <taxon>Bacteria</taxon>
        <taxon>Pseudomonadati</taxon>
        <taxon>Pseudomonadota</taxon>
        <taxon>Alphaproteobacteria</taxon>
        <taxon>Acetobacterales</taxon>
        <taxon>Acetobacteraceae</taxon>
        <taxon>Gluconacetobacter</taxon>
    </lineage>
</organism>
<accession>A0A7W4IRZ0</accession>
<proteinExistence type="predicted"/>
<evidence type="ECO:0000313" key="1">
    <source>
        <dbReference type="EMBL" id="MBB2167843.1"/>
    </source>
</evidence>
<comment type="caution">
    <text evidence="1">The sequence shown here is derived from an EMBL/GenBank/DDBJ whole genome shotgun (WGS) entry which is preliminary data.</text>
</comment>
<sequence>MSGFAFVSSCRRRTSSMVHEVEMADRDEGRTSYMSAHDVAACLIRGFGPDAYLAVRRQIVRCMEQNLADEAVFWVRVREQVASLTRVVRRKDERLQ</sequence>
<dbReference type="Proteomes" id="UP000559860">
    <property type="component" value="Unassembled WGS sequence"/>
</dbReference>
<dbReference type="AlphaFoldDB" id="A0A7W4IRZ0"/>
<dbReference type="EMBL" id="JABEQD010000003">
    <property type="protein sequence ID" value="MBB2167843.1"/>
    <property type="molecule type" value="Genomic_DNA"/>
</dbReference>
<dbReference type="RefSeq" id="WP_182985485.1">
    <property type="nucleotide sequence ID" value="NZ_JABEQD010000003.1"/>
</dbReference>